<evidence type="ECO:0000256" key="15">
    <source>
        <dbReference type="ARBA" id="ARBA00048809"/>
    </source>
</evidence>
<feature type="domain" description="RRM" evidence="17">
    <location>
        <begin position="551"/>
        <end position="624"/>
    </location>
</feature>
<dbReference type="Gene3D" id="1.20.930.60">
    <property type="match status" value="1"/>
</dbReference>
<evidence type="ECO:0000256" key="2">
    <source>
        <dbReference type="ARBA" id="ARBA00001326"/>
    </source>
</evidence>
<dbReference type="InterPro" id="IPR034221">
    <property type="entry name" value="RBM34_RRM2"/>
</dbReference>
<dbReference type="InterPro" id="IPR039763">
    <property type="entry name" value="ARMT1"/>
</dbReference>
<evidence type="ECO:0000259" key="17">
    <source>
        <dbReference type="PROSITE" id="PS50102"/>
    </source>
</evidence>
<dbReference type="GO" id="GO:0005634">
    <property type="term" value="C:nucleus"/>
    <property type="evidence" value="ECO:0007669"/>
    <property type="project" value="TreeGrafter"/>
</dbReference>
<dbReference type="GO" id="GO:0046872">
    <property type="term" value="F:metal ion binding"/>
    <property type="evidence" value="ECO:0007669"/>
    <property type="project" value="UniProtKB-KW"/>
</dbReference>
<proteinExistence type="inferred from homology"/>
<evidence type="ECO:0000256" key="9">
    <source>
        <dbReference type="ARBA" id="ARBA00022801"/>
    </source>
</evidence>
<evidence type="ECO:0000256" key="10">
    <source>
        <dbReference type="ARBA" id="ARBA00023211"/>
    </source>
</evidence>
<dbReference type="Pfam" id="PF00076">
    <property type="entry name" value="RRM_1"/>
    <property type="match status" value="1"/>
</dbReference>
<evidence type="ECO:0000256" key="11">
    <source>
        <dbReference type="ARBA" id="ARBA00030066"/>
    </source>
</evidence>
<dbReference type="PROSITE" id="PS50102">
    <property type="entry name" value="RRM"/>
    <property type="match status" value="1"/>
</dbReference>
<dbReference type="InterPro" id="IPR012677">
    <property type="entry name" value="Nucleotide-bd_a/b_plait_sf"/>
</dbReference>
<dbReference type="Gene3D" id="3.40.50.10880">
    <property type="entry name" value="Uncharacterised protein PF01937, DUF89, domain 3"/>
    <property type="match status" value="1"/>
</dbReference>
<dbReference type="GO" id="GO:0016791">
    <property type="term" value="F:phosphatase activity"/>
    <property type="evidence" value="ECO:0007669"/>
    <property type="project" value="TreeGrafter"/>
</dbReference>
<comment type="cofactor">
    <cofactor evidence="4">
        <name>Ni(2+)</name>
        <dbReference type="ChEBI" id="CHEBI:49786"/>
    </cofactor>
</comment>
<dbReference type="InterPro" id="IPR036075">
    <property type="entry name" value="ARMT-1-like_metal-bd_sf"/>
</dbReference>
<dbReference type="SMART" id="SM00360">
    <property type="entry name" value="RRM"/>
    <property type="match status" value="2"/>
</dbReference>
<accession>A0A0V1JMY5</accession>
<reference evidence="18 19" key="1">
    <citation type="submission" date="2015-01" db="EMBL/GenBank/DDBJ databases">
        <title>Evolution of Trichinella species and genotypes.</title>
        <authorList>
            <person name="Korhonen P.K."/>
            <person name="Edoardo P."/>
            <person name="Giuseppe L.R."/>
            <person name="Gasser R.B."/>
        </authorList>
    </citation>
    <scope>NUCLEOTIDE SEQUENCE [LARGE SCALE GENOMIC DNA]</scope>
    <source>
        <strain evidence="18">ISS176</strain>
    </source>
</reference>
<evidence type="ECO:0000256" key="1">
    <source>
        <dbReference type="ARBA" id="ARBA00000807"/>
    </source>
</evidence>
<dbReference type="PANTHER" id="PTHR12260">
    <property type="entry name" value="DAMAGE-CONTROL PHOSPHATASE ARMT1"/>
    <property type="match status" value="1"/>
</dbReference>
<dbReference type="FunFam" id="3.40.50.10880:FF:000005">
    <property type="entry name" value="DUF89-domain-containing protein"/>
    <property type="match status" value="1"/>
</dbReference>
<comment type="similarity">
    <text evidence="5">Belongs to the damage-control phosphatase family. Sugar phosphate phosphatase III subfamily.</text>
</comment>
<dbReference type="GO" id="GO:0016462">
    <property type="term" value="F:pyrophosphatase activity"/>
    <property type="evidence" value="ECO:0007669"/>
    <property type="project" value="UniProtKB-ARBA"/>
</dbReference>
<evidence type="ECO:0000256" key="6">
    <source>
        <dbReference type="ARBA" id="ARBA00017414"/>
    </source>
</evidence>
<dbReference type="Proteomes" id="UP000054826">
    <property type="component" value="Unassembled WGS sequence"/>
</dbReference>
<evidence type="ECO:0000313" key="18">
    <source>
        <dbReference type="EMBL" id="KRZ36330.1"/>
    </source>
</evidence>
<comment type="catalytic activity">
    <reaction evidence="2">
        <text>beta-D-fructose 1-phosphate + H2O = D-fructose + phosphate</text>
        <dbReference type="Rhea" id="RHEA:35603"/>
        <dbReference type="ChEBI" id="CHEBI:15377"/>
        <dbReference type="ChEBI" id="CHEBI:37721"/>
        <dbReference type="ChEBI" id="CHEBI:43474"/>
        <dbReference type="ChEBI" id="CHEBI:138881"/>
    </reaction>
</comment>
<dbReference type="AlphaFoldDB" id="A0A0V1JMY5"/>
<dbReference type="EMBL" id="JYDV01000075">
    <property type="protein sequence ID" value="KRZ36330.1"/>
    <property type="molecule type" value="Genomic_DNA"/>
</dbReference>
<dbReference type="InterPro" id="IPR002791">
    <property type="entry name" value="ARMT1-like_metal-bd"/>
</dbReference>
<evidence type="ECO:0000256" key="3">
    <source>
        <dbReference type="ARBA" id="ARBA00001936"/>
    </source>
</evidence>
<evidence type="ECO:0000256" key="5">
    <source>
        <dbReference type="ARBA" id="ARBA00009519"/>
    </source>
</evidence>
<evidence type="ECO:0000313" key="19">
    <source>
        <dbReference type="Proteomes" id="UP000054826"/>
    </source>
</evidence>
<keyword evidence="7" id="KW-0533">Nickel</keyword>
<keyword evidence="10" id="KW-0464">Manganese</keyword>
<keyword evidence="9" id="KW-0378">Hydrolase</keyword>
<dbReference type="GO" id="GO:0006974">
    <property type="term" value="P:DNA damage response"/>
    <property type="evidence" value="ECO:0007669"/>
    <property type="project" value="TreeGrafter"/>
</dbReference>
<dbReference type="SUPFAM" id="SSF111321">
    <property type="entry name" value="AF1104-like"/>
    <property type="match status" value="1"/>
</dbReference>
<evidence type="ECO:0000256" key="7">
    <source>
        <dbReference type="ARBA" id="ARBA00022596"/>
    </source>
</evidence>
<dbReference type="Gene3D" id="3.30.70.330">
    <property type="match status" value="2"/>
</dbReference>
<feature type="non-terminal residue" evidence="18">
    <location>
        <position position="1"/>
    </location>
</feature>
<comment type="function">
    <text evidence="14">Metal-dependent phosphatase that shows phosphatase activity against several substrates, including fructose-1-phosphate and fructose-6-phosphate. Its preference for fructose-1-phosphate, a strong glycating agent that causes DNA damage rather than a canonical yeast metabolite, suggests a damage-control function in hexose phosphate metabolism. Has also been shown to have O-methyltransferase activity that methylates glutamate residues of target proteins to form gamma-glutamyl methyl ester residues. Possibly methylates PCNA, suggesting it is involved in the DNA damage response.</text>
</comment>
<name>A0A0V1JMY5_TRIPS</name>
<dbReference type="SUPFAM" id="SSF54928">
    <property type="entry name" value="RNA-binding domain, RBD"/>
    <property type="match status" value="2"/>
</dbReference>
<evidence type="ECO:0000256" key="16">
    <source>
        <dbReference type="PROSITE-ProRule" id="PRU00176"/>
    </source>
</evidence>
<organism evidence="18 19">
    <name type="scientific">Trichinella pseudospiralis</name>
    <name type="common">Parasitic roundworm</name>
    <dbReference type="NCBI Taxonomy" id="6337"/>
    <lineage>
        <taxon>Eukaryota</taxon>
        <taxon>Metazoa</taxon>
        <taxon>Ecdysozoa</taxon>
        <taxon>Nematoda</taxon>
        <taxon>Enoplea</taxon>
        <taxon>Dorylaimia</taxon>
        <taxon>Trichinellida</taxon>
        <taxon>Trichinellidae</taxon>
        <taxon>Trichinella</taxon>
    </lineage>
</organism>
<dbReference type="PANTHER" id="PTHR12260:SF6">
    <property type="entry name" value="DAMAGE-CONTROL PHOSPHATASE ARMT1"/>
    <property type="match status" value="1"/>
</dbReference>
<sequence>LDKMSTALPNALSAKYRNSFAYTTIKDRLPVILTKVIDTLHCSRCQFAGADNQQEGSIDCVRQAIGHLSELRYKLSTDKALTNIEDNLNDALMWNNSLSEYRSKYNLDPTWFTAPWLLCECYFYRKIWEIIHINLPIKDWDPFAKQKEQGWLSTYATVESLAKMFSEMMLSFCKCVSLEQAQLHIEEIVQFALWGNKCDLSLSCGEAVHEAKASDMLFLKKLEKFILINNMPALFSYLKQSCMKSNSTVDIILDNVGLELFADLCLADTLLQLKLASKVRFHAKSFPYFVSDTTEEDFLLTLNNLNNQQDSDVKQLSSRWSTFLKNGTFVLTKHTFWTSPYAYYEMRRIAPDLYEELEKSNLLIFKGDLNYRKLVGDLNWPPTTPFEQALIGFKPCPILALRTVKADTIAGLKPGQSEQLTATDPHWMISVRHDNKFSQFRIGLTNSLIHIYVANGVLKNFVLLFDNLKQLFGKIGKIECIRLRSCIPVNPKLPQRLVIIKKAESTHVNAYIRFVSKESVDKALELNGTQMQEHHLFVDRCIKRRQYDKKRAVFLGNLAFDIGEEEIYAHFTDCGEIDRIRVVRDRHNYIGKGFGFESYSVGLALKLNDSLLKNRKIRVTRIGKKSDEHRMKAKVVQRRNSSMNNVQQKMKRTTTFKKRNPAKVKNFSKKLKKQVSKKPAPTEDLKTFSNEIIKVLIQIGQSIFTTNR</sequence>
<comment type="cofactor">
    <cofactor evidence="3">
        <name>Mn(2+)</name>
        <dbReference type="ChEBI" id="CHEBI:29035"/>
    </cofactor>
</comment>
<evidence type="ECO:0000256" key="12">
    <source>
        <dbReference type="ARBA" id="ARBA00030842"/>
    </source>
</evidence>
<evidence type="ECO:0000256" key="4">
    <source>
        <dbReference type="ARBA" id="ARBA00001967"/>
    </source>
</evidence>
<dbReference type="GO" id="GO:0003723">
    <property type="term" value="F:RNA binding"/>
    <property type="evidence" value="ECO:0007669"/>
    <property type="project" value="UniProtKB-UniRule"/>
</dbReference>
<comment type="catalytic activity">
    <reaction evidence="15">
        <text>beta-D-fructose 6-phosphate = dihydroxyacetone + D-glyceraldehyde 3-phosphate</text>
        <dbReference type="Rhea" id="RHEA:28002"/>
        <dbReference type="ChEBI" id="CHEBI:16016"/>
        <dbReference type="ChEBI" id="CHEBI:57634"/>
        <dbReference type="ChEBI" id="CHEBI:59776"/>
    </reaction>
</comment>
<evidence type="ECO:0000256" key="14">
    <source>
        <dbReference type="ARBA" id="ARBA00045980"/>
    </source>
</evidence>
<dbReference type="InterPro" id="IPR035979">
    <property type="entry name" value="RBD_domain_sf"/>
</dbReference>
<dbReference type="GO" id="GO:0030643">
    <property type="term" value="P:intracellular phosphate ion homeostasis"/>
    <property type="evidence" value="ECO:0007669"/>
    <property type="project" value="UniProtKB-ARBA"/>
</dbReference>
<comment type="caution">
    <text evidence="18">The sequence shown here is derived from an EMBL/GenBank/DDBJ whole genome shotgun (WGS) entry which is preliminary data.</text>
</comment>
<evidence type="ECO:0000256" key="13">
    <source>
        <dbReference type="ARBA" id="ARBA00032801"/>
    </source>
</evidence>
<dbReference type="InterPro" id="IPR000504">
    <property type="entry name" value="RRM_dom"/>
</dbReference>
<gene>
    <name evidence="18" type="ORF">T4C_12291</name>
</gene>
<comment type="catalytic activity">
    <reaction evidence="1">
        <text>L-glutamyl-[protein] + S-adenosyl-L-methionine = [protein]-L-glutamate 5-O-methyl ester + S-adenosyl-L-homocysteine</text>
        <dbReference type="Rhea" id="RHEA:24452"/>
        <dbReference type="Rhea" id="RHEA-COMP:10208"/>
        <dbReference type="Rhea" id="RHEA-COMP:10311"/>
        <dbReference type="ChEBI" id="CHEBI:29973"/>
        <dbReference type="ChEBI" id="CHEBI:57856"/>
        <dbReference type="ChEBI" id="CHEBI:59789"/>
        <dbReference type="ChEBI" id="CHEBI:82795"/>
    </reaction>
</comment>
<dbReference type="CDD" id="cd12395">
    <property type="entry name" value="RRM2_RBM34"/>
    <property type="match status" value="1"/>
</dbReference>
<keyword evidence="8" id="KW-0479">Metal-binding</keyword>
<evidence type="ECO:0000256" key="8">
    <source>
        <dbReference type="ARBA" id="ARBA00022723"/>
    </source>
</evidence>
<keyword evidence="16" id="KW-0694">RNA-binding</keyword>
<protein>
    <recommendedName>
        <fullName evidence="6">Damage-control phosphatase ARMT1</fullName>
    </recommendedName>
    <alternativeName>
        <fullName evidence="13">Acidic residue methyltransferase 1</fullName>
    </alternativeName>
    <alternativeName>
        <fullName evidence="11">Protein-glutamate O-methyltransferase</fullName>
    </alternativeName>
    <alternativeName>
        <fullName evidence="12">Sugar phosphate phosphatase ARMT1</fullName>
    </alternativeName>
</protein>
<dbReference type="Pfam" id="PF01937">
    <property type="entry name" value="ARMT1-like_dom"/>
    <property type="match status" value="1"/>
</dbReference>